<dbReference type="Proteomes" id="UP000238350">
    <property type="component" value="Unassembled WGS sequence"/>
</dbReference>
<comment type="caution">
    <text evidence="7">The sequence shown here is derived from an EMBL/GenBank/DDBJ whole genome shotgun (WGS) entry which is preliminary data.</text>
</comment>
<comment type="subcellular location">
    <subcellularLocation>
        <location evidence="1">Membrane</location>
        <topology evidence="1">Multi-pass membrane protein</topology>
    </subcellularLocation>
</comment>
<sequence length="538" mass="59068">MKVEEAKAPGSPEDWTVREQSATSDVESSFSTANSADRILVELGYESELKREFTMFSAFSFAVSISGLMATIGTTFIYPLEAGGAAAAVWCWVISGFGCLCIAFSVAEIVSAYPTSGGLYYACSKVFPKDWAPVMCWCVGYMNLLGQIAGVASSDFGAAQMLLSAVQMGNPSYTPTANHTVGVMAAILVFHGCVNSFPTRYLERLANFYVVFHFGCLFTGAIALLAKTHDKHDATYVFTHIESNSGWTPLGFSFLFGFLSVSWTMTDYDATAHICEEMKEPERKAPWAISTAMIFTYVLGILYNIVLAFCMGDPIQILNSSQPVAQIYYNSLGKGGGIFYTVAMFLVMNFVGVSALHAASRTTWAQARDKMLPFSHIWYRVNSKTKTPIYAVWLNTAMCIAINLIALGSTTTINAIFNVCAIALDWSYAVPILGKMLFPDLFQTGPWNLGKFSYVVNGWACLWTLFVSVIFFLPTNIPVTAENMNYAVAFFFGILGFSLVFWQLGGKKKYRGPQGTAPDPEIATRIDVRGEVKDEKLD</sequence>
<feature type="transmembrane region" description="Helical" evidence="6">
    <location>
        <begin position="53"/>
        <end position="78"/>
    </location>
</feature>
<reference evidence="7 8" key="1">
    <citation type="submission" date="2017-04" db="EMBL/GenBank/DDBJ databases">
        <title>Genome sequencing of [Candida] sorbophila.</title>
        <authorList>
            <person name="Ahn J.O."/>
        </authorList>
    </citation>
    <scope>NUCLEOTIDE SEQUENCE [LARGE SCALE GENOMIC DNA]</scope>
    <source>
        <strain evidence="7 8">DS02</strain>
    </source>
</reference>
<feature type="transmembrane region" description="Helical" evidence="6">
    <location>
        <begin position="84"/>
        <end position="110"/>
    </location>
</feature>
<dbReference type="PANTHER" id="PTHR45649:SF9">
    <property type="entry name" value="AMINO-ACID PERMEASE 2"/>
    <property type="match status" value="1"/>
</dbReference>
<gene>
    <name evidence="7" type="ORF">B9G98_02399</name>
</gene>
<evidence type="ECO:0000256" key="1">
    <source>
        <dbReference type="ARBA" id="ARBA00004141"/>
    </source>
</evidence>
<evidence type="ECO:0000256" key="3">
    <source>
        <dbReference type="ARBA" id="ARBA00022692"/>
    </source>
</evidence>
<keyword evidence="2" id="KW-0813">Transport</keyword>
<feature type="transmembrane region" description="Helical" evidence="6">
    <location>
        <begin position="389"/>
        <end position="409"/>
    </location>
</feature>
<dbReference type="Gene3D" id="1.20.1740.10">
    <property type="entry name" value="Amino acid/polyamine transporter I"/>
    <property type="match status" value="1"/>
</dbReference>
<dbReference type="PIRSF" id="PIRSF006060">
    <property type="entry name" value="AA_transporter"/>
    <property type="match status" value="1"/>
</dbReference>
<feature type="transmembrane region" description="Helical" evidence="6">
    <location>
        <begin position="454"/>
        <end position="474"/>
    </location>
</feature>
<dbReference type="GO" id="GO:0006865">
    <property type="term" value="P:amino acid transport"/>
    <property type="evidence" value="ECO:0007669"/>
    <property type="project" value="InterPro"/>
</dbReference>
<dbReference type="EMBL" id="NDIQ01000021">
    <property type="protein sequence ID" value="PRT54779.1"/>
    <property type="molecule type" value="Genomic_DNA"/>
</dbReference>
<dbReference type="GO" id="GO:0016020">
    <property type="term" value="C:membrane"/>
    <property type="evidence" value="ECO:0007669"/>
    <property type="project" value="UniProtKB-SubCell"/>
</dbReference>
<feature type="transmembrane region" description="Helical" evidence="6">
    <location>
        <begin position="287"/>
        <end position="309"/>
    </location>
</feature>
<dbReference type="RefSeq" id="XP_024664724.1">
    <property type="nucleotide sequence ID" value="XM_024808956.1"/>
</dbReference>
<feature type="transmembrane region" description="Helical" evidence="6">
    <location>
        <begin position="486"/>
        <end position="504"/>
    </location>
</feature>
<evidence type="ECO:0000256" key="4">
    <source>
        <dbReference type="ARBA" id="ARBA00022989"/>
    </source>
</evidence>
<feature type="transmembrane region" description="Helical" evidence="6">
    <location>
        <begin position="172"/>
        <end position="194"/>
    </location>
</feature>
<evidence type="ECO:0000313" key="7">
    <source>
        <dbReference type="EMBL" id="PRT54779.1"/>
    </source>
</evidence>
<keyword evidence="8" id="KW-1185">Reference proteome</keyword>
<feature type="transmembrane region" description="Helical" evidence="6">
    <location>
        <begin position="246"/>
        <end position="266"/>
    </location>
</feature>
<dbReference type="STRING" id="45607.A0A2T0FIL7"/>
<dbReference type="GeneID" id="36516147"/>
<keyword evidence="5 6" id="KW-0472">Membrane</keyword>
<dbReference type="AlphaFoldDB" id="A0A2T0FIL7"/>
<name>A0A2T0FIL7_9ASCO</name>
<feature type="transmembrane region" description="Helical" evidence="6">
    <location>
        <begin position="338"/>
        <end position="359"/>
    </location>
</feature>
<dbReference type="PANTHER" id="PTHR45649">
    <property type="entry name" value="AMINO-ACID PERMEASE BAT1"/>
    <property type="match status" value="1"/>
</dbReference>
<dbReference type="InterPro" id="IPR002293">
    <property type="entry name" value="AA/rel_permease1"/>
</dbReference>
<evidence type="ECO:0000256" key="5">
    <source>
        <dbReference type="ARBA" id="ARBA00023136"/>
    </source>
</evidence>
<evidence type="ECO:0000256" key="2">
    <source>
        <dbReference type="ARBA" id="ARBA00022448"/>
    </source>
</evidence>
<proteinExistence type="predicted"/>
<keyword evidence="4 6" id="KW-1133">Transmembrane helix</keyword>
<dbReference type="GO" id="GO:0022857">
    <property type="term" value="F:transmembrane transporter activity"/>
    <property type="evidence" value="ECO:0007669"/>
    <property type="project" value="InterPro"/>
</dbReference>
<protein>
    <submittedName>
        <fullName evidence="7">Putative amino-acid permease C15C4.04c</fullName>
    </submittedName>
</protein>
<dbReference type="Pfam" id="PF13520">
    <property type="entry name" value="AA_permease_2"/>
    <property type="match status" value="1"/>
</dbReference>
<feature type="transmembrane region" description="Helical" evidence="6">
    <location>
        <begin position="131"/>
        <end position="152"/>
    </location>
</feature>
<keyword evidence="3 6" id="KW-0812">Transmembrane</keyword>
<feature type="transmembrane region" description="Helical" evidence="6">
    <location>
        <begin position="415"/>
        <end position="433"/>
    </location>
</feature>
<organism evidence="7 8">
    <name type="scientific">Wickerhamiella sorbophila</name>
    <dbReference type="NCBI Taxonomy" id="45607"/>
    <lineage>
        <taxon>Eukaryota</taxon>
        <taxon>Fungi</taxon>
        <taxon>Dikarya</taxon>
        <taxon>Ascomycota</taxon>
        <taxon>Saccharomycotina</taxon>
        <taxon>Dipodascomycetes</taxon>
        <taxon>Dipodascales</taxon>
        <taxon>Trichomonascaceae</taxon>
        <taxon>Wickerhamiella</taxon>
    </lineage>
</organism>
<feature type="transmembrane region" description="Helical" evidence="6">
    <location>
        <begin position="206"/>
        <end position="226"/>
    </location>
</feature>
<dbReference type="OrthoDB" id="3257095at2759"/>
<dbReference type="PROSITE" id="PS00218">
    <property type="entry name" value="AMINO_ACID_PERMEASE_1"/>
    <property type="match status" value="1"/>
</dbReference>
<accession>A0A2T0FIL7</accession>
<dbReference type="InterPro" id="IPR004840">
    <property type="entry name" value="Amino_acid_permease_CS"/>
</dbReference>
<evidence type="ECO:0000256" key="6">
    <source>
        <dbReference type="SAM" id="Phobius"/>
    </source>
</evidence>
<evidence type="ECO:0000313" key="8">
    <source>
        <dbReference type="Proteomes" id="UP000238350"/>
    </source>
</evidence>